<dbReference type="EMBL" id="KZ679131">
    <property type="protein sequence ID" value="PTB76659.1"/>
    <property type="molecule type" value="Genomic_DNA"/>
</dbReference>
<gene>
    <name evidence="2" type="ORF">M440DRAFT_299502</name>
</gene>
<protein>
    <submittedName>
        <fullName evidence="2">Uncharacterized protein</fullName>
    </submittedName>
</protein>
<evidence type="ECO:0000256" key="1">
    <source>
        <dbReference type="SAM" id="SignalP"/>
    </source>
</evidence>
<dbReference type="AlphaFoldDB" id="A0A2T4C513"/>
<feature type="signal peptide" evidence="1">
    <location>
        <begin position="1"/>
        <end position="16"/>
    </location>
</feature>
<accession>A0A2T4C513</accession>
<keyword evidence="1" id="KW-0732">Signal</keyword>
<dbReference type="Proteomes" id="UP000240760">
    <property type="component" value="Unassembled WGS sequence"/>
</dbReference>
<feature type="chain" id="PRO_5015729130" evidence="1">
    <location>
        <begin position="17"/>
        <end position="215"/>
    </location>
</feature>
<sequence>MLYWMLACLPITGTGCITVTAGQLPVSMQREAAPCLANPCPGRDERCGCCIQVGDRLPGPASLSTSSETPAVVDASAISHLPFPFPLDSARADALASSSYHGRPGSKGRTDREQLCLPAFVGPQASSADASLTIHLSVELFFRLHHHLGARSCSYRYKHARTAWATWTALPPPTAVSSHLALPGSSLIGRSHWLQLYCSRSKLDLWRRAADSAVV</sequence>
<name>A0A2T4C513_TRILO</name>
<evidence type="ECO:0000313" key="2">
    <source>
        <dbReference type="EMBL" id="PTB76659.1"/>
    </source>
</evidence>
<reference evidence="2 3" key="1">
    <citation type="submission" date="2016-07" db="EMBL/GenBank/DDBJ databases">
        <title>Multiple horizontal gene transfer events from other fungi enriched the ability of initially mycotrophic Trichoderma (Ascomycota) to feed on dead plant biomass.</title>
        <authorList>
            <consortium name="DOE Joint Genome Institute"/>
            <person name="Aerts A."/>
            <person name="Atanasova L."/>
            <person name="Chenthamara K."/>
            <person name="Zhang J."/>
            <person name="Grujic M."/>
            <person name="Henrissat B."/>
            <person name="Kuo A."/>
            <person name="Salamov A."/>
            <person name="Lipzen A."/>
            <person name="Labutti K."/>
            <person name="Barry K."/>
            <person name="Miao Y."/>
            <person name="Rahimi M.J."/>
            <person name="Shen Q."/>
            <person name="Grigoriev I.V."/>
            <person name="Kubicek C.P."/>
            <person name="Druzhinina I.S."/>
        </authorList>
    </citation>
    <scope>NUCLEOTIDE SEQUENCE [LARGE SCALE GENOMIC DNA]</scope>
    <source>
        <strain evidence="2 3">ATCC 18648</strain>
    </source>
</reference>
<evidence type="ECO:0000313" key="3">
    <source>
        <dbReference type="Proteomes" id="UP000240760"/>
    </source>
</evidence>
<keyword evidence="3" id="KW-1185">Reference proteome</keyword>
<proteinExistence type="predicted"/>
<organism evidence="2 3">
    <name type="scientific">Trichoderma longibrachiatum ATCC 18648</name>
    <dbReference type="NCBI Taxonomy" id="983965"/>
    <lineage>
        <taxon>Eukaryota</taxon>
        <taxon>Fungi</taxon>
        <taxon>Dikarya</taxon>
        <taxon>Ascomycota</taxon>
        <taxon>Pezizomycotina</taxon>
        <taxon>Sordariomycetes</taxon>
        <taxon>Hypocreomycetidae</taxon>
        <taxon>Hypocreales</taxon>
        <taxon>Hypocreaceae</taxon>
        <taxon>Trichoderma</taxon>
    </lineage>
</organism>